<dbReference type="AlphaFoldDB" id="A0AAD3DLZ0"/>
<gene>
    <name evidence="2" type="ORF">Agub_g5499</name>
</gene>
<feature type="region of interest" description="Disordered" evidence="1">
    <location>
        <begin position="131"/>
        <end position="179"/>
    </location>
</feature>
<evidence type="ECO:0000256" key="1">
    <source>
        <dbReference type="SAM" id="MobiDB-lite"/>
    </source>
</evidence>
<evidence type="ECO:0000313" key="2">
    <source>
        <dbReference type="EMBL" id="GFR44290.1"/>
    </source>
</evidence>
<evidence type="ECO:0000313" key="3">
    <source>
        <dbReference type="Proteomes" id="UP001054857"/>
    </source>
</evidence>
<reference evidence="2 3" key="1">
    <citation type="journal article" date="2021" name="Sci. Rep.">
        <title>Genome sequencing of the multicellular alga Astrephomene provides insights into convergent evolution of germ-soma differentiation.</title>
        <authorList>
            <person name="Yamashita S."/>
            <person name="Yamamoto K."/>
            <person name="Matsuzaki R."/>
            <person name="Suzuki S."/>
            <person name="Yamaguchi H."/>
            <person name="Hirooka S."/>
            <person name="Minakuchi Y."/>
            <person name="Miyagishima S."/>
            <person name="Kawachi M."/>
            <person name="Toyoda A."/>
            <person name="Nozaki H."/>
        </authorList>
    </citation>
    <scope>NUCLEOTIDE SEQUENCE [LARGE SCALE GENOMIC DNA]</scope>
    <source>
        <strain evidence="2 3">NIES-4017</strain>
    </source>
</reference>
<proteinExistence type="predicted"/>
<organism evidence="2 3">
    <name type="scientific">Astrephomene gubernaculifera</name>
    <dbReference type="NCBI Taxonomy" id="47775"/>
    <lineage>
        <taxon>Eukaryota</taxon>
        <taxon>Viridiplantae</taxon>
        <taxon>Chlorophyta</taxon>
        <taxon>core chlorophytes</taxon>
        <taxon>Chlorophyceae</taxon>
        <taxon>CS clade</taxon>
        <taxon>Chlamydomonadales</taxon>
        <taxon>Astrephomenaceae</taxon>
        <taxon>Astrephomene</taxon>
    </lineage>
</organism>
<feature type="compositionally biased region" description="Low complexity" evidence="1">
    <location>
        <begin position="145"/>
        <end position="179"/>
    </location>
</feature>
<protein>
    <submittedName>
        <fullName evidence="2">Uncharacterized protein</fullName>
    </submittedName>
</protein>
<dbReference type="Proteomes" id="UP001054857">
    <property type="component" value="Unassembled WGS sequence"/>
</dbReference>
<sequence length="603" mass="60203">MDNNNDLRSPPLYGRLLPVGGPPKLDKRGGRELQRSKVFGNDCSVPPTQEVSTVIQEHLFNKALDEQHITSADPLHHSVIGGHLTTKSWSTLHTYLALVGKEVPSDISSIILHPVSSVLKLLKPKQLKQSKAAATGKQTPAAQDASAAGPSAAGASAAGPSAAGASAAGPSAAGASAAGPSAAGASAASGILDGAKSNTNLSIDLIEVPYAIREAKASIRRCIQLYVTECGTAYVLVIFLGSKDGTINEQQEAAGRREDDDMLPQDVAAAAPLPASNKAHANNTPGALAGKEKRKNVARLPAKSEAQASAPQAAEAVRKKRKGSPAQNIPPAPSAPQVANTRAPPAGGNKDAPPVPLPANSEAQASAPQAVEAVDKKRRGSPAQNIPPAPSAPQVANTRAPPMLPLAARKNVNGSGTGTAAVEPPAPVAALAVATADSSKPGSTIAVDISIAASGQNDSLPQTANAMHAVSMSVDASLFPPHMAAAVMADGSGTTPGGPVAGAMQDVDGAGTAAAAAVGAGVGQAQVVPQLPTRAAAVAAAESPVAATGGSGASQAAAGEEGPDAGIACMKFLGAASARIASEHAQMTDFLDELYKVKERIGI</sequence>
<dbReference type="EMBL" id="BMAR01000007">
    <property type="protein sequence ID" value="GFR44290.1"/>
    <property type="molecule type" value="Genomic_DNA"/>
</dbReference>
<accession>A0AAD3DLZ0</accession>
<keyword evidence="3" id="KW-1185">Reference proteome</keyword>
<comment type="caution">
    <text evidence="2">The sequence shown here is derived from an EMBL/GenBank/DDBJ whole genome shotgun (WGS) entry which is preliminary data.</text>
</comment>
<feature type="compositionally biased region" description="Low complexity" evidence="1">
    <location>
        <begin position="301"/>
        <end position="315"/>
    </location>
</feature>
<feature type="region of interest" description="Disordered" evidence="1">
    <location>
        <begin position="1"/>
        <end position="30"/>
    </location>
</feature>
<name>A0AAD3DLZ0_9CHLO</name>
<feature type="region of interest" description="Disordered" evidence="1">
    <location>
        <begin position="271"/>
        <end position="398"/>
    </location>
</feature>
<feature type="compositionally biased region" description="Low complexity" evidence="1">
    <location>
        <begin position="271"/>
        <end position="281"/>
    </location>
</feature>